<name>A0A8J5GBK0_ZINOF</name>
<dbReference type="PROSITE" id="PS51257">
    <property type="entry name" value="PROKAR_LIPOPROTEIN"/>
    <property type="match status" value="1"/>
</dbReference>
<gene>
    <name evidence="9" type="ORF">ZIOFF_040207</name>
</gene>
<feature type="region of interest" description="Disordered" evidence="6">
    <location>
        <begin position="105"/>
        <end position="184"/>
    </location>
</feature>
<comment type="subcellular location">
    <subcellularLocation>
        <location evidence="1">Golgi apparatus membrane</location>
        <topology evidence="1">Single-pass type II membrane protein</topology>
    </subcellularLocation>
</comment>
<organism evidence="9 10">
    <name type="scientific">Zingiber officinale</name>
    <name type="common">Ginger</name>
    <name type="synonym">Amomum zingiber</name>
    <dbReference type="NCBI Taxonomy" id="94328"/>
    <lineage>
        <taxon>Eukaryota</taxon>
        <taxon>Viridiplantae</taxon>
        <taxon>Streptophyta</taxon>
        <taxon>Embryophyta</taxon>
        <taxon>Tracheophyta</taxon>
        <taxon>Spermatophyta</taxon>
        <taxon>Magnoliopsida</taxon>
        <taxon>Liliopsida</taxon>
        <taxon>Zingiberales</taxon>
        <taxon>Zingiberaceae</taxon>
        <taxon>Zingiber</taxon>
    </lineage>
</organism>
<dbReference type="Proteomes" id="UP000734854">
    <property type="component" value="Unassembled WGS sequence"/>
</dbReference>
<keyword evidence="3" id="KW-0328">Glycosyltransferase</keyword>
<feature type="domain" description="Glycosyltransferase 61 catalytic" evidence="8">
    <location>
        <begin position="395"/>
        <end position="479"/>
    </location>
</feature>
<evidence type="ECO:0000256" key="2">
    <source>
        <dbReference type="ARBA" id="ARBA00004881"/>
    </source>
</evidence>
<dbReference type="PANTHER" id="PTHR20961">
    <property type="entry name" value="GLYCOSYLTRANSFERASE"/>
    <property type="match status" value="1"/>
</dbReference>
<dbReference type="EMBL" id="JACMSC010000011">
    <property type="protein sequence ID" value="KAG6500362.1"/>
    <property type="molecule type" value="Genomic_DNA"/>
</dbReference>
<dbReference type="Pfam" id="PF04577">
    <property type="entry name" value="Glyco_transf_61"/>
    <property type="match status" value="1"/>
</dbReference>
<keyword evidence="7" id="KW-1133">Transmembrane helix</keyword>
<evidence type="ECO:0000256" key="5">
    <source>
        <dbReference type="ARBA" id="ARBA00023180"/>
    </source>
</evidence>
<dbReference type="GO" id="GO:0000139">
    <property type="term" value="C:Golgi membrane"/>
    <property type="evidence" value="ECO:0007669"/>
    <property type="project" value="UniProtKB-SubCell"/>
</dbReference>
<evidence type="ECO:0000313" key="9">
    <source>
        <dbReference type="EMBL" id="KAG6500362.1"/>
    </source>
</evidence>
<dbReference type="InterPro" id="IPR007657">
    <property type="entry name" value="Glycosyltransferase_61"/>
</dbReference>
<sequence length="573" mass="63779">MKVASIYRRGFDLLSLGVGVLIGCFLVSLTYVTMYKSDMLATMASQMSKADAYSWISQQIDFCGLLLFLFYNLLETDSESKPRCNHGSAASYLCENSETIETARVSSSAGSEIPSQRNEFSASETTRASSPADGKEQSAKLPCDPDSVGCTINNGSKDAFSPPPTSVDVHRSQVPVKSSAWKSDPAEFDTKPMCDTSSHRCDLCDIHGDIRIITGKDSPSVLRVTDSSSTDHQSWQVKPYARKWDHGVMGYMKPVTVRSTADTAATPRCDVTHAVPAVVFSMGGYVGNHFHDFTDVLVPAFQTARQFDGEVQLVVARLNRWWMNAKYGPYFRKLSRYDAIDLDNDARVHCFERAIVGLRADADLMIDPAKSPMGYTMSDFRQFMRSTYGLNRDFALKLAEQTEKKPRLLMIARSGSRKFMNADHIVKLAEKLGFEVVVTEGALDLAEFSQTVNSCDVMFGVHGAGLTNMVFLPTNAVVIQVVPFGGHEWIASTYFGNPATGMELHYLEYTITADESSLTELYPRDDPVFTDPKSIHKLGWVKMGEIYLDKQNVRLDLDRFRPVLEKALDLLRK</sequence>
<evidence type="ECO:0000256" key="4">
    <source>
        <dbReference type="ARBA" id="ARBA00022679"/>
    </source>
</evidence>
<dbReference type="InterPro" id="IPR049625">
    <property type="entry name" value="Glyco_transf_61_cat"/>
</dbReference>
<keyword evidence="10" id="KW-1185">Reference proteome</keyword>
<keyword evidence="7" id="KW-0812">Transmembrane</keyword>
<reference evidence="9 10" key="1">
    <citation type="submission" date="2020-08" db="EMBL/GenBank/DDBJ databases">
        <title>Plant Genome Project.</title>
        <authorList>
            <person name="Zhang R.-G."/>
        </authorList>
    </citation>
    <scope>NUCLEOTIDE SEQUENCE [LARGE SCALE GENOMIC DNA]</scope>
    <source>
        <tissue evidence="9">Rhizome</tissue>
    </source>
</reference>
<keyword evidence="7" id="KW-0472">Membrane</keyword>
<evidence type="ECO:0000313" key="10">
    <source>
        <dbReference type="Proteomes" id="UP000734854"/>
    </source>
</evidence>
<feature type="compositionally biased region" description="Polar residues" evidence="6">
    <location>
        <begin position="105"/>
        <end position="129"/>
    </location>
</feature>
<keyword evidence="4" id="KW-0808">Transferase</keyword>
<proteinExistence type="predicted"/>
<evidence type="ECO:0000256" key="3">
    <source>
        <dbReference type="ARBA" id="ARBA00022676"/>
    </source>
</evidence>
<comment type="caution">
    <text evidence="9">The sequence shown here is derived from an EMBL/GenBank/DDBJ whole genome shotgun (WGS) entry which is preliminary data.</text>
</comment>
<feature type="transmembrane region" description="Helical" evidence="7">
    <location>
        <begin position="12"/>
        <end position="32"/>
    </location>
</feature>
<evidence type="ECO:0000256" key="1">
    <source>
        <dbReference type="ARBA" id="ARBA00004323"/>
    </source>
</evidence>
<keyword evidence="5" id="KW-0325">Glycoprotein</keyword>
<evidence type="ECO:0000256" key="6">
    <source>
        <dbReference type="SAM" id="MobiDB-lite"/>
    </source>
</evidence>
<comment type="pathway">
    <text evidence="2">Glycan metabolism.</text>
</comment>
<protein>
    <recommendedName>
        <fullName evidence="8">Glycosyltransferase 61 catalytic domain-containing protein</fullName>
    </recommendedName>
</protein>
<dbReference type="GO" id="GO:0016763">
    <property type="term" value="F:pentosyltransferase activity"/>
    <property type="evidence" value="ECO:0007669"/>
    <property type="project" value="UniProtKB-ARBA"/>
</dbReference>
<evidence type="ECO:0000256" key="7">
    <source>
        <dbReference type="SAM" id="Phobius"/>
    </source>
</evidence>
<dbReference type="PANTHER" id="PTHR20961:SF144">
    <property type="entry name" value="OS01G0119100 PROTEIN"/>
    <property type="match status" value="1"/>
</dbReference>
<dbReference type="AlphaFoldDB" id="A0A8J5GBK0"/>
<accession>A0A8J5GBK0</accession>
<evidence type="ECO:0000259" key="8">
    <source>
        <dbReference type="Pfam" id="PF04577"/>
    </source>
</evidence>